<name>A0A811G663_CORDP</name>
<evidence type="ECO:0000256" key="1">
    <source>
        <dbReference type="SAM" id="Phobius"/>
    </source>
</evidence>
<keyword evidence="1" id="KW-1133">Transmembrane helix</keyword>
<evidence type="ECO:0000313" key="2">
    <source>
        <dbReference type="EMBL" id="CAB0623073.1"/>
    </source>
</evidence>
<protein>
    <recommendedName>
        <fullName evidence="4">DUF3054 domain-containing protein</fullName>
    </recommendedName>
</protein>
<feature type="transmembrane region" description="Helical" evidence="1">
    <location>
        <begin position="86"/>
        <end position="109"/>
    </location>
</feature>
<evidence type="ECO:0008006" key="4">
    <source>
        <dbReference type="Google" id="ProtNLM"/>
    </source>
</evidence>
<feature type="transmembrane region" description="Helical" evidence="1">
    <location>
        <begin position="54"/>
        <end position="74"/>
    </location>
</feature>
<accession>A0A811G663</accession>
<reference evidence="2 3" key="1">
    <citation type="submission" date="2020-02" db="EMBL/GenBank/DDBJ databases">
        <authorList>
            <person name="Brisse S."/>
        </authorList>
    </citation>
    <scope>NUCLEOTIDE SEQUENCE [LARGE SCALE GENOMIC DNA]</scope>
    <source>
        <strain evidence="2">CIP107547</strain>
    </source>
</reference>
<keyword evidence="1" id="KW-0812">Transmembrane</keyword>
<feature type="transmembrane region" description="Helical" evidence="1">
    <location>
        <begin position="30"/>
        <end position="47"/>
    </location>
</feature>
<keyword evidence="1" id="KW-0472">Membrane</keyword>
<dbReference type="EMBL" id="CADDAV010000033">
    <property type="protein sequence ID" value="CAB0623073.1"/>
    <property type="molecule type" value="Genomic_DNA"/>
</dbReference>
<evidence type="ECO:0000313" key="3">
    <source>
        <dbReference type="Proteomes" id="UP000480222"/>
    </source>
</evidence>
<gene>
    <name evidence="2" type="ORF">CIP107547_02391</name>
</gene>
<dbReference type="Proteomes" id="UP000480222">
    <property type="component" value="Unassembled WGS sequence"/>
</dbReference>
<dbReference type="AlphaFoldDB" id="A0A811G663"/>
<proteinExistence type="predicted"/>
<dbReference type="Pfam" id="PF11255">
    <property type="entry name" value="DUF3054"/>
    <property type="match status" value="1"/>
</dbReference>
<dbReference type="InterPro" id="IPR021414">
    <property type="entry name" value="DUF3054"/>
</dbReference>
<organism evidence="2 3">
    <name type="scientific">Corynebacterium diphtheriae</name>
    <dbReference type="NCBI Taxonomy" id="1717"/>
    <lineage>
        <taxon>Bacteria</taxon>
        <taxon>Bacillati</taxon>
        <taxon>Actinomycetota</taxon>
        <taxon>Actinomycetes</taxon>
        <taxon>Mycobacteriales</taxon>
        <taxon>Corynebacteriaceae</taxon>
        <taxon>Corynebacterium</taxon>
    </lineage>
</organism>
<comment type="caution">
    <text evidence="2">The sequence shown here is derived from an EMBL/GenBank/DDBJ whole genome shotgun (WGS) entry which is preliminary data.</text>
</comment>
<sequence length="118" mass="13193">MKYLAIDVLAVLIFAILARAAHGGLEIAHILDTWWPFTIGTILGWIIQRGKQPLTFTHGTVIWVSTAATGLIFWGLRHGAIPHWSFVIVATVMSGILLLGWRGLVALFFRYRNKPKKS</sequence>